<dbReference type="InterPro" id="IPR017853">
    <property type="entry name" value="GH"/>
</dbReference>
<dbReference type="AlphaFoldDB" id="A0A5C5VHG7"/>
<dbReference type="InterPro" id="IPR036881">
    <property type="entry name" value="Glyco_hydro_3_C_sf"/>
</dbReference>
<dbReference type="Pfam" id="PF01915">
    <property type="entry name" value="Glyco_hydro_3_C"/>
    <property type="match status" value="1"/>
</dbReference>
<evidence type="ECO:0000256" key="5">
    <source>
        <dbReference type="ARBA" id="ARBA00022801"/>
    </source>
</evidence>
<dbReference type="PRINTS" id="PR00133">
    <property type="entry name" value="GLHYDRLASE3"/>
</dbReference>
<keyword evidence="5 9" id="KW-0378">Hydrolase</keyword>
<dbReference type="EMBL" id="SIHJ01000001">
    <property type="protein sequence ID" value="TWT37390.1"/>
    <property type="molecule type" value="Genomic_DNA"/>
</dbReference>
<keyword evidence="4 7" id="KW-0732">Signal</keyword>
<feature type="signal peptide" evidence="7">
    <location>
        <begin position="1"/>
        <end position="28"/>
    </location>
</feature>
<feature type="domain" description="Fibronectin type III-like" evidence="8">
    <location>
        <begin position="710"/>
        <end position="779"/>
    </location>
</feature>
<sequence length="792" mass="84911" precursor="true">MSVPSLSKMRASVVLSLVCCLIGGPAAAQNPAPKTALKTSSGHTQRTPAAELRFADQAESQSDGDLSQRVRRLVEAMTLEEKIGQMCQVTVYGQELPEAVAQAVRAGEVGSIFYTGPNDLDRAAQRIAVHESRLGIPLVVCRDVVHGFRTIFPIPLGQAASWDPELVEEAAAIAAAEASGQGVHWTFAPMVDICRDARWGRIAESLGEDPVLAGALAAAMVRGFQEPSEELGSPGIAACAKHFVGYGLSEGGRDYNRAMVSNSELHNVFLAPFKASADAGLMTLMTAFNDVNGVPASGNQPLLRGVLRDDWGFDGVVVSDYESITEMIAHGYSTDPVQAAQQAVRAGVDMEMVSLSYHDTLAEQVRAGGLSESLIDEAVSRILTLKLRLNLGERAEAQRGESRLTKHSRRVARELACRSLVLLKNEGGLLPLDASGDRRVAVIGPLADAPGEQLGCWMLDGREDESVTPLASLRDEFGDEQVTYVRALESSVAPDSPSAAGGGIEAAVRAAEAADVAILFVGEDAWLSGEARCRADIALPGDQSKLVEAVAATGTPTVMVVVAGRPLNIQRELRQCDATLYAWHPGTMAGPAAADVLLGRHNPSGRLPVSMPKQVGQLPLYYNHTSTGRPSPREIRSPQLTPGSDFVEDAKFKSHYLDVDPFPLFPFGYGLSYTTFQYGDIELTTDRLGPGQTLGVRVEVTNTGARAGEETAQLYIQDVVADLVRPVRELKAFRRVALEPGESTVVEFALQPDDLAYFDNQAERRIEAGEFRVWVGPHCESELPSAAFSYTP</sequence>
<dbReference type="EC" id="3.2.1.21" evidence="3"/>
<evidence type="ECO:0000259" key="8">
    <source>
        <dbReference type="SMART" id="SM01217"/>
    </source>
</evidence>
<dbReference type="FunFam" id="2.60.40.10:FF:000495">
    <property type="entry name" value="Periplasmic beta-glucosidase"/>
    <property type="match status" value="1"/>
</dbReference>
<dbReference type="SUPFAM" id="SSF51445">
    <property type="entry name" value="(Trans)glycosidases"/>
    <property type="match status" value="1"/>
</dbReference>
<evidence type="ECO:0000256" key="4">
    <source>
        <dbReference type="ARBA" id="ARBA00022729"/>
    </source>
</evidence>
<reference evidence="9 10" key="1">
    <citation type="submission" date="2019-02" db="EMBL/GenBank/DDBJ databases">
        <title>Deep-cultivation of Planctomycetes and their phenomic and genomic characterization uncovers novel biology.</title>
        <authorList>
            <person name="Wiegand S."/>
            <person name="Jogler M."/>
            <person name="Boedeker C."/>
            <person name="Pinto D."/>
            <person name="Vollmers J."/>
            <person name="Rivas-Marin E."/>
            <person name="Kohn T."/>
            <person name="Peeters S.H."/>
            <person name="Heuer A."/>
            <person name="Rast P."/>
            <person name="Oberbeckmann S."/>
            <person name="Bunk B."/>
            <person name="Jeske O."/>
            <person name="Meyerdierks A."/>
            <person name="Storesund J.E."/>
            <person name="Kallscheuer N."/>
            <person name="Luecker S."/>
            <person name="Lage O.M."/>
            <person name="Pohl T."/>
            <person name="Merkel B.J."/>
            <person name="Hornburger P."/>
            <person name="Mueller R.-W."/>
            <person name="Bruemmer F."/>
            <person name="Labrenz M."/>
            <person name="Spormann A.M."/>
            <person name="Op Den Camp H."/>
            <person name="Overmann J."/>
            <person name="Amann R."/>
            <person name="Jetten M.S.M."/>
            <person name="Mascher T."/>
            <person name="Medema M.H."/>
            <person name="Devos D.P."/>
            <person name="Kaster A.-K."/>
            <person name="Ovreas L."/>
            <person name="Rohde M."/>
            <person name="Galperin M.Y."/>
            <person name="Jogler C."/>
        </authorList>
    </citation>
    <scope>NUCLEOTIDE SEQUENCE [LARGE SCALE GENOMIC DNA]</scope>
    <source>
        <strain evidence="9 10">KOR34</strain>
    </source>
</reference>
<protein>
    <recommendedName>
        <fullName evidence="3">beta-glucosidase</fullName>
        <ecNumber evidence="3">3.2.1.21</ecNumber>
    </recommendedName>
</protein>
<dbReference type="Gene3D" id="2.60.40.10">
    <property type="entry name" value="Immunoglobulins"/>
    <property type="match status" value="1"/>
</dbReference>
<keyword evidence="6 9" id="KW-0326">Glycosidase</keyword>
<dbReference type="Gene3D" id="3.20.20.300">
    <property type="entry name" value="Glycoside hydrolase, family 3, N-terminal domain"/>
    <property type="match status" value="1"/>
</dbReference>
<dbReference type="GO" id="GO:0009251">
    <property type="term" value="P:glucan catabolic process"/>
    <property type="evidence" value="ECO:0007669"/>
    <property type="project" value="TreeGrafter"/>
</dbReference>
<organism evidence="9 10">
    <name type="scientific">Posidoniimonas corsicana</name>
    <dbReference type="NCBI Taxonomy" id="1938618"/>
    <lineage>
        <taxon>Bacteria</taxon>
        <taxon>Pseudomonadati</taxon>
        <taxon>Planctomycetota</taxon>
        <taxon>Planctomycetia</taxon>
        <taxon>Pirellulales</taxon>
        <taxon>Lacipirellulaceae</taxon>
        <taxon>Posidoniimonas</taxon>
    </lineage>
</organism>
<dbReference type="Pfam" id="PF00933">
    <property type="entry name" value="Glyco_hydro_3"/>
    <property type="match status" value="1"/>
</dbReference>
<dbReference type="PANTHER" id="PTHR30620:SF16">
    <property type="entry name" value="LYSOSOMAL BETA GLUCOSIDASE"/>
    <property type="match status" value="1"/>
</dbReference>
<name>A0A5C5VHG7_9BACT</name>
<dbReference type="InterPro" id="IPR013783">
    <property type="entry name" value="Ig-like_fold"/>
</dbReference>
<evidence type="ECO:0000256" key="3">
    <source>
        <dbReference type="ARBA" id="ARBA00012744"/>
    </source>
</evidence>
<feature type="chain" id="PRO_5023078245" description="beta-glucosidase" evidence="7">
    <location>
        <begin position="29"/>
        <end position="792"/>
    </location>
</feature>
<evidence type="ECO:0000256" key="2">
    <source>
        <dbReference type="ARBA" id="ARBA00005336"/>
    </source>
</evidence>
<dbReference type="SMART" id="SM01217">
    <property type="entry name" value="Fn3_like"/>
    <property type="match status" value="1"/>
</dbReference>
<dbReference type="SUPFAM" id="SSF52279">
    <property type="entry name" value="Beta-D-glucan exohydrolase, C-terminal domain"/>
    <property type="match status" value="1"/>
</dbReference>
<dbReference type="Pfam" id="PF14310">
    <property type="entry name" value="Fn3-like"/>
    <property type="match status" value="1"/>
</dbReference>
<dbReference type="Proteomes" id="UP000316714">
    <property type="component" value="Unassembled WGS sequence"/>
</dbReference>
<dbReference type="InterPro" id="IPR036962">
    <property type="entry name" value="Glyco_hydro_3_N_sf"/>
</dbReference>
<dbReference type="InterPro" id="IPR026891">
    <property type="entry name" value="Fn3-like"/>
</dbReference>
<keyword evidence="10" id="KW-1185">Reference proteome</keyword>
<evidence type="ECO:0000313" key="9">
    <source>
        <dbReference type="EMBL" id="TWT37390.1"/>
    </source>
</evidence>
<dbReference type="Gene3D" id="3.40.50.1700">
    <property type="entry name" value="Glycoside hydrolase family 3 C-terminal domain"/>
    <property type="match status" value="1"/>
</dbReference>
<evidence type="ECO:0000313" key="10">
    <source>
        <dbReference type="Proteomes" id="UP000316714"/>
    </source>
</evidence>
<dbReference type="PANTHER" id="PTHR30620">
    <property type="entry name" value="PERIPLASMIC BETA-GLUCOSIDASE-RELATED"/>
    <property type="match status" value="1"/>
</dbReference>
<accession>A0A5C5VHG7</accession>
<gene>
    <name evidence="9" type="primary">bglX_2</name>
    <name evidence="9" type="ORF">KOR34_23400</name>
</gene>
<evidence type="ECO:0000256" key="1">
    <source>
        <dbReference type="ARBA" id="ARBA00000448"/>
    </source>
</evidence>
<dbReference type="InterPro" id="IPR002772">
    <property type="entry name" value="Glyco_hydro_3_C"/>
</dbReference>
<comment type="catalytic activity">
    <reaction evidence="1">
        <text>Hydrolysis of terminal, non-reducing beta-D-glucosyl residues with release of beta-D-glucose.</text>
        <dbReference type="EC" id="3.2.1.21"/>
    </reaction>
</comment>
<evidence type="ECO:0000256" key="6">
    <source>
        <dbReference type="ARBA" id="ARBA00023295"/>
    </source>
</evidence>
<comment type="caution">
    <text evidence="9">The sequence shown here is derived from an EMBL/GenBank/DDBJ whole genome shotgun (WGS) entry which is preliminary data.</text>
</comment>
<dbReference type="GO" id="GO:0008422">
    <property type="term" value="F:beta-glucosidase activity"/>
    <property type="evidence" value="ECO:0007669"/>
    <property type="project" value="UniProtKB-EC"/>
</dbReference>
<proteinExistence type="inferred from homology"/>
<dbReference type="InterPro" id="IPR051915">
    <property type="entry name" value="Cellulose_Degrad_GH3"/>
</dbReference>
<dbReference type="InterPro" id="IPR001764">
    <property type="entry name" value="Glyco_hydro_3_N"/>
</dbReference>
<comment type="similarity">
    <text evidence="2">Belongs to the glycosyl hydrolase 3 family.</text>
</comment>
<evidence type="ECO:0000256" key="7">
    <source>
        <dbReference type="SAM" id="SignalP"/>
    </source>
</evidence>